<name>A0A2V2N3C6_9EURY</name>
<dbReference type="EMBL" id="QGMY01000002">
    <property type="protein sequence ID" value="PWR74289.1"/>
    <property type="molecule type" value="Genomic_DNA"/>
</dbReference>
<accession>A0A2V2N3C6</accession>
<evidence type="ECO:0000313" key="2">
    <source>
        <dbReference type="Proteomes" id="UP000245657"/>
    </source>
</evidence>
<sequence length="73" mass="9008">MSYQKGFENSFGFRHFYYENEQLRRFSLQPPNTDQKPDSNKAISLSRKIYLKFKDIENNLIYNLENRRYFKTE</sequence>
<comment type="caution">
    <text evidence="1">The sequence shown here is derived from an EMBL/GenBank/DDBJ whole genome shotgun (WGS) entry which is preliminary data.</text>
</comment>
<reference evidence="1 2" key="1">
    <citation type="submission" date="2018-05" db="EMBL/GenBank/DDBJ databases">
        <title>Draft genome of Methanospirillum lacunae Ki8-1.</title>
        <authorList>
            <person name="Dueholm M.S."/>
            <person name="Nielsen P.H."/>
            <person name="Bakmann L.F."/>
            <person name="Otzen D.E."/>
        </authorList>
    </citation>
    <scope>NUCLEOTIDE SEQUENCE [LARGE SCALE GENOMIC DNA]</scope>
    <source>
        <strain evidence="1 2">Ki8-1</strain>
    </source>
</reference>
<proteinExistence type="predicted"/>
<keyword evidence="2" id="KW-1185">Reference proteome</keyword>
<dbReference type="Proteomes" id="UP000245657">
    <property type="component" value="Unassembled WGS sequence"/>
</dbReference>
<evidence type="ECO:0000313" key="1">
    <source>
        <dbReference type="EMBL" id="PWR74289.1"/>
    </source>
</evidence>
<gene>
    <name evidence="1" type="ORF">DK846_03850</name>
</gene>
<organism evidence="1 2">
    <name type="scientific">Methanospirillum lacunae</name>
    <dbReference type="NCBI Taxonomy" id="668570"/>
    <lineage>
        <taxon>Archaea</taxon>
        <taxon>Methanobacteriati</taxon>
        <taxon>Methanobacteriota</taxon>
        <taxon>Stenosarchaea group</taxon>
        <taxon>Methanomicrobia</taxon>
        <taxon>Methanomicrobiales</taxon>
        <taxon>Methanospirillaceae</taxon>
        <taxon>Methanospirillum</taxon>
    </lineage>
</organism>
<dbReference type="AlphaFoldDB" id="A0A2V2N3C6"/>
<protein>
    <submittedName>
        <fullName evidence="1">Uncharacterized protein</fullName>
    </submittedName>
</protein>